<dbReference type="GO" id="GO:0009522">
    <property type="term" value="C:photosystem I"/>
    <property type="evidence" value="ECO:0007669"/>
    <property type="project" value="UniProtKB-KW"/>
</dbReference>
<dbReference type="Pfam" id="PF01701">
    <property type="entry name" value="PSI_PsaJ"/>
    <property type="match status" value="1"/>
</dbReference>
<dbReference type="InterPro" id="IPR002615">
    <property type="entry name" value="PSI_PsaJ"/>
</dbReference>
<reference evidence="10" key="1">
    <citation type="journal article" date="2019" name="J. ISSAAS">
        <title>The Unique Evolutionary Trajectory 1 and Dynamic Conformations of DR and IR/DR-coexisting Plastomes of the Early Vascular Plant Selaginellaceae (Lycophyte).</title>
        <authorList>
            <person name="Zhang H.-R."/>
            <person name="Xiang Q.-P."/>
            <person name="Zhang X.-C."/>
        </authorList>
    </citation>
    <scope>NUCLEOTIDE SEQUENCE</scope>
</reference>
<keyword evidence="10" id="KW-0150">Chloroplast</keyword>
<geneLocation type="chloroplast" evidence="10"/>
<evidence type="ECO:0000256" key="8">
    <source>
        <dbReference type="ARBA" id="ARBA00023136"/>
    </source>
</evidence>
<evidence type="ECO:0000256" key="6">
    <source>
        <dbReference type="ARBA" id="ARBA00022836"/>
    </source>
</evidence>
<dbReference type="AlphaFoldDB" id="A0A482CHJ1"/>
<sequence>MQDVKTYPPTAPVPATLRFGSLAGLSIETNRFFPDAPVSPPAR</sequence>
<comment type="subcellular location">
    <subcellularLocation>
        <location evidence="2">Membrane</location>
        <topology evidence="2">Single-pass membrane protein</topology>
    </subcellularLocation>
</comment>
<protein>
    <recommendedName>
        <fullName evidence="4">Photosystem I reaction center subunit IX</fullName>
    </recommendedName>
    <alternativeName>
        <fullName evidence="9">PSI-J</fullName>
    </alternativeName>
</protein>
<keyword evidence="6" id="KW-0603">Photosystem I</keyword>
<dbReference type="GO" id="GO:0015979">
    <property type="term" value="P:photosynthesis"/>
    <property type="evidence" value="ECO:0007669"/>
    <property type="project" value="InterPro"/>
</dbReference>
<keyword evidence="7" id="KW-1133">Transmembrane helix</keyword>
<dbReference type="PANTHER" id="PTHR36082:SF2">
    <property type="entry name" value="PHOTOSYSTEM I REACTION CENTER SUBUNIT IX"/>
    <property type="match status" value="1"/>
</dbReference>
<evidence type="ECO:0000313" key="10">
    <source>
        <dbReference type="EMBL" id="QBL76425.1"/>
    </source>
</evidence>
<gene>
    <name evidence="10" type="primary">psaJ</name>
</gene>
<dbReference type="PANTHER" id="PTHR36082">
    <property type="match status" value="1"/>
</dbReference>
<dbReference type="SUPFAM" id="SSF81544">
    <property type="entry name" value="Subunit IX of photosystem I reaction centre, PsaJ"/>
    <property type="match status" value="1"/>
</dbReference>
<evidence type="ECO:0000256" key="4">
    <source>
        <dbReference type="ARBA" id="ARBA00019868"/>
    </source>
</evidence>
<name>A0A482CHJ1_9TRAC</name>
<organism evidence="10">
    <name type="scientific">Selaginella tamariscina</name>
    <dbReference type="NCBI Taxonomy" id="137178"/>
    <lineage>
        <taxon>Eukaryota</taxon>
        <taxon>Viridiplantae</taxon>
        <taxon>Streptophyta</taxon>
        <taxon>Embryophyta</taxon>
        <taxon>Tracheophyta</taxon>
        <taxon>Lycopodiopsida</taxon>
        <taxon>Selaginellales</taxon>
        <taxon>Selaginellaceae</taxon>
        <taxon>Selaginella</taxon>
    </lineage>
</organism>
<comment type="similarity">
    <text evidence="3">Belongs to the PsaJ family.</text>
</comment>
<evidence type="ECO:0000256" key="5">
    <source>
        <dbReference type="ARBA" id="ARBA00022692"/>
    </source>
</evidence>
<evidence type="ECO:0000256" key="2">
    <source>
        <dbReference type="ARBA" id="ARBA00004167"/>
    </source>
</evidence>
<evidence type="ECO:0000256" key="9">
    <source>
        <dbReference type="ARBA" id="ARBA00033429"/>
    </source>
</evidence>
<evidence type="ECO:0000256" key="1">
    <source>
        <dbReference type="ARBA" id="ARBA00002115"/>
    </source>
</evidence>
<dbReference type="GeneID" id="39721769"/>
<proteinExistence type="inferred from homology"/>
<keyword evidence="5" id="KW-0812">Transmembrane</keyword>
<dbReference type="EMBL" id="MH598537">
    <property type="protein sequence ID" value="QBL76425.1"/>
    <property type="molecule type" value="Genomic_DNA"/>
</dbReference>
<keyword evidence="10" id="KW-0934">Plastid</keyword>
<keyword evidence="8" id="KW-0472">Membrane</keyword>
<dbReference type="InterPro" id="IPR036062">
    <property type="entry name" value="PSI_PsaJ_sf"/>
</dbReference>
<comment type="function">
    <text evidence="1">May help in the organization of the PsaE and PsaF subunits.</text>
</comment>
<dbReference type="RefSeq" id="YP_009589842.1">
    <property type="nucleotide sequence ID" value="NC_041646.1"/>
</dbReference>
<keyword evidence="6" id="KW-0602">Photosynthesis</keyword>
<evidence type="ECO:0000256" key="3">
    <source>
        <dbReference type="ARBA" id="ARBA00006318"/>
    </source>
</evidence>
<accession>A0A482CHJ1</accession>
<dbReference type="Gene3D" id="1.20.5.510">
    <property type="entry name" value="Single helix bin"/>
    <property type="match status" value="1"/>
</dbReference>
<evidence type="ECO:0000256" key="7">
    <source>
        <dbReference type="ARBA" id="ARBA00022989"/>
    </source>
</evidence>